<dbReference type="Gene3D" id="1.10.441.10">
    <property type="entry name" value="Phosphomannose Isomerase, domain 2"/>
    <property type="match status" value="1"/>
</dbReference>
<dbReference type="InterPro" id="IPR046458">
    <property type="entry name" value="PMI_typeI_hel"/>
</dbReference>
<dbReference type="PROSITE" id="PS00966">
    <property type="entry name" value="PMI_I_2"/>
    <property type="match status" value="1"/>
</dbReference>
<dbReference type="InterPro" id="IPR014710">
    <property type="entry name" value="RmlC-like_jellyroll"/>
</dbReference>
<name>A0A1C3IZ31_9VIBR</name>
<feature type="binding site" evidence="10">
    <location>
        <position position="279"/>
    </location>
    <ligand>
        <name>Zn(2+)</name>
        <dbReference type="ChEBI" id="CHEBI:29105"/>
    </ligand>
</feature>
<evidence type="ECO:0000256" key="10">
    <source>
        <dbReference type="PIRSR" id="PIRSR001480-2"/>
    </source>
</evidence>
<dbReference type="GO" id="GO:0008270">
    <property type="term" value="F:zinc ion binding"/>
    <property type="evidence" value="ECO:0007669"/>
    <property type="project" value="InterPro"/>
</dbReference>
<feature type="binding site" evidence="10">
    <location>
        <position position="119"/>
    </location>
    <ligand>
        <name>Zn(2+)</name>
        <dbReference type="ChEBI" id="CHEBI:29105"/>
    </ligand>
</feature>
<organism evidence="14 15">
    <name type="scientific">Vibrio atlanticus</name>
    <dbReference type="NCBI Taxonomy" id="693153"/>
    <lineage>
        <taxon>Bacteria</taxon>
        <taxon>Pseudomonadati</taxon>
        <taxon>Pseudomonadota</taxon>
        <taxon>Gammaproteobacteria</taxon>
        <taxon>Vibrionales</taxon>
        <taxon>Vibrionaceae</taxon>
        <taxon>Vibrio</taxon>
    </lineage>
</organism>
<accession>A0A1C3IZ31</accession>
<evidence type="ECO:0000256" key="2">
    <source>
        <dbReference type="ARBA" id="ARBA00010772"/>
    </source>
</evidence>
<evidence type="ECO:0000256" key="9">
    <source>
        <dbReference type="PIRSR" id="PIRSR001480-1"/>
    </source>
</evidence>
<reference evidence="15" key="1">
    <citation type="submission" date="2016-06" db="EMBL/GenBank/DDBJ databases">
        <authorList>
            <person name="Rodrigo-Torres Lidia"/>
            <person name="Arahal R.David."/>
        </authorList>
    </citation>
    <scope>NUCLEOTIDE SEQUENCE [LARGE SCALE GENOMIC DNA]</scope>
    <source>
        <strain evidence="15">CECT 7223</strain>
    </source>
</reference>
<dbReference type="InterPro" id="IPR016305">
    <property type="entry name" value="Mannose-6-P_Isomerase"/>
</dbReference>
<dbReference type="EMBL" id="FLQP01000048">
    <property type="protein sequence ID" value="SBS66598.1"/>
    <property type="molecule type" value="Genomic_DNA"/>
</dbReference>
<dbReference type="InterPro" id="IPR011051">
    <property type="entry name" value="RmlC_Cupin_sf"/>
</dbReference>
<dbReference type="CDD" id="cd07011">
    <property type="entry name" value="cupin_PMI_type_I_N"/>
    <property type="match status" value="1"/>
</dbReference>
<dbReference type="PIRSF" id="PIRSF001480">
    <property type="entry name" value="Mannose-6-phosphate_isomerase"/>
    <property type="match status" value="1"/>
</dbReference>
<dbReference type="AlphaFoldDB" id="A0A1C3IZ31"/>
<evidence type="ECO:0000256" key="1">
    <source>
        <dbReference type="ARBA" id="ARBA00000757"/>
    </source>
</evidence>
<evidence type="ECO:0000256" key="6">
    <source>
        <dbReference type="ARBA" id="ARBA00023235"/>
    </source>
</evidence>
<dbReference type="GO" id="GO:0004476">
    <property type="term" value="F:mannose-6-phosphate isomerase activity"/>
    <property type="evidence" value="ECO:0007669"/>
    <property type="project" value="UniProtKB-EC"/>
</dbReference>
<feature type="domain" description="Phosphomannose isomerase type I catalytic" evidence="11">
    <location>
        <begin position="26"/>
        <end position="172"/>
    </location>
</feature>
<dbReference type="InterPro" id="IPR001250">
    <property type="entry name" value="Man6P_Isoase-1"/>
</dbReference>
<dbReference type="Pfam" id="PF20511">
    <property type="entry name" value="PMI_typeI_cat"/>
    <property type="match status" value="1"/>
</dbReference>
<dbReference type="PANTHER" id="PTHR10309">
    <property type="entry name" value="MANNOSE-6-PHOSPHATE ISOMERASE"/>
    <property type="match status" value="1"/>
</dbReference>
<evidence type="ECO:0000313" key="14">
    <source>
        <dbReference type="EMBL" id="SBS66598.1"/>
    </source>
</evidence>
<evidence type="ECO:0000256" key="3">
    <source>
        <dbReference type="ARBA" id="ARBA00011956"/>
    </source>
</evidence>
<sequence>MFPFMVISMSDFSLANDSFVQRFFYPMTNVIQNYAWGSPSSFSQLFGIDNQSGEPQAEIWMGAHPNGCSMVNDNGQQTTLSSLISKNLNLFLSEKVASRFGELPYLFKVLAAEKALSVQVHPNKQQAESGYALEEQQGIPMTAGNRNYKDANHKPELVYALTDYTAMNGFRSISEILEHFHYLDIPELHSMVNDLEGDQTPNGLASFFASLLSLQGEQKGMALTMLLMKAKLSDTPVFQLISELEEQYPGDVGLFAPLLLNVITLKPGQAMYLDAETPHAYIKGTGLEIMANSDNVLRAGLTPKYMDVNELVSCTRFNEKPADRLLLSPIEQGDVMEYQIPVEDFKFSIVQNSHQRQITTGGAEILLPLDESMVLTHQCGETCVIEKGQSVFIPAYAESYKLDCVGRVARAYS</sequence>
<evidence type="ECO:0000256" key="8">
    <source>
        <dbReference type="ARBA" id="ARBA00030762"/>
    </source>
</evidence>
<dbReference type="Gene3D" id="2.60.120.10">
    <property type="entry name" value="Jelly Rolls"/>
    <property type="match status" value="2"/>
</dbReference>
<dbReference type="PANTHER" id="PTHR10309:SF0">
    <property type="entry name" value="MANNOSE-6-PHOSPHATE ISOMERASE"/>
    <property type="match status" value="1"/>
</dbReference>
<dbReference type="InterPro" id="IPR018050">
    <property type="entry name" value="Pmannose_isomerase-type1_CS"/>
</dbReference>
<dbReference type="EC" id="5.3.1.8" evidence="3"/>
<dbReference type="InterPro" id="IPR049071">
    <property type="entry name" value="MPI_cupin_dom"/>
</dbReference>
<dbReference type="NCBIfam" id="TIGR00218">
    <property type="entry name" value="manA"/>
    <property type="match status" value="1"/>
</dbReference>
<evidence type="ECO:0000259" key="13">
    <source>
        <dbReference type="Pfam" id="PF21621"/>
    </source>
</evidence>
<dbReference type="GO" id="GO:0005829">
    <property type="term" value="C:cytosol"/>
    <property type="evidence" value="ECO:0007669"/>
    <property type="project" value="TreeGrafter"/>
</dbReference>
<dbReference type="Pfam" id="PF20512">
    <property type="entry name" value="PMI_typeI_hel"/>
    <property type="match status" value="1"/>
</dbReference>
<evidence type="ECO:0000259" key="12">
    <source>
        <dbReference type="Pfam" id="PF20512"/>
    </source>
</evidence>
<feature type="active site" evidence="9">
    <location>
        <position position="298"/>
    </location>
</feature>
<comment type="catalytic activity">
    <reaction evidence="1">
        <text>D-mannose 6-phosphate = D-fructose 6-phosphate</text>
        <dbReference type="Rhea" id="RHEA:12356"/>
        <dbReference type="ChEBI" id="CHEBI:58735"/>
        <dbReference type="ChEBI" id="CHEBI:61527"/>
        <dbReference type="EC" id="5.3.1.8"/>
    </reaction>
</comment>
<evidence type="ECO:0000256" key="4">
    <source>
        <dbReference type="ARBA" id="ARBA00022723"/>
    </source>
</evidence>
<keyword evidence="4 10" id="KW-0479">Metal-binding</keyword>
<evidence type="ECO:0000256" key="5">
    <source>
        <dbReference type="ARBA" id="ARBA00022833"/>
    </source>
</evidence>
<feature type="domain" description="Mannose-6-phosphate isomerase cupin" evidence="13">
    <location>
        <begin position="337"/>
        <end position="412"/>
    </location>
</feature>
<evidence type="ECO:0000256" key="7">
    <source>
        <dbReference type="ARBA" id="ARBA00029741"/>
    </source>
</evidence>
<dbReference type="PRINTS" id="PR00714">
    <property type="entry name" value="MAN6PISMRASE"/>
</dbReference>
<protein>
    <recommendedName>
        <fullName evidence="3">mannose-6-phosphate isomerase</fullName>
        <ecNumber evidence="3">5.3.1.8</ecNumber>
    </recommendedName>
    <alternativeName>
        <fullName evidence="7">Phosphohexomutase</fullName>
    </alternativeName>
    <alternativeName>
        <fullName evidence="8">Phosphomannose isomerase</fullName>
    </alternativeName>
</protein>
<dbReference type="SUPFAM" id="SSF51182">
    <property type="entry name" value="RmlC-like cupins"/>
    <property type="match status" value="1"/>
</dbReference>
<feature type="binding site" evidence="10">
    <location>
        <position position="121"/>
    </location>
    <ligand>
        <name>Zn(2+)</name>
        <dbReference type="ChEBI" id="CHEBI:29105"/>
    </ligand>
</feature>
<dbReference type="GO" id="GO:0009298">
    <property type="term" value="P:GDP-mannose biosynthetic process"/>
    <property type="evidence" value="ECO:0007669"/>
    <property type="project" value="InterPro"/>
</dbReference>
<gene>
    <name evidence="14" type="primary">manA_2</name>
    <name evidence="14" type="ORF">VAT7223_03262</name>
</gene>
<comment type="cofactor">
    <cofactor evidence="10">
        <name>Zn(2+)</name>
        <dbReference type="ChEBI" id="CHEBI:29105"/>
    </cofactor>
    <text evidence="10">Binds 1 zinc ion per subunit.</text>
</comment>
<keyword evidence="6 14" id="KW-0413">Isomerase</keyword>
<evidence type="ECO:0000259" key="11">
    <source>
        <dbReference type="Pfam" id="PF20511"/>
    </source>
</evidence>
<keyword evidence="5 10" id="KW-0862">Zinc</keyword>
<dbReference type="Pfam" id="PF21621">
    <property type="entry name" value="MPI_cupin_dom"/>
    <property type="match status" value="1"/>
</dbReference>
<feature type="binding site" evidence="10">
    <location>
        <position position="156"/>
    </location>
    <ligand>
        <name>Zn(2+)</name>
        <dbReference type="ChEBI" id="CHEBI:29105"/>
    </ligand>
</feature>
<feature type="domain" description="Phosphomannose isomerase type I helical insertion" evidence="12">
    <location>
        <begin position="196"/>
        <end position="260"/>
    </location>
</feature>
<dbReference type="GO" id="GO:0005975">
    <property type="term" value="P:carbohydrate metabolic process"/>
    <property type="evidence" value="ECO:0007669"/>
    <property type="project" value="InterPro"/>
</dbReference>
<dbReference type="InterPro" id="IPR046457">
    <property type="entry name" value="PMI_typeI_cat"/>
</dbReference>
<comment type="similarity">
    <text evidence="2">Belongs to the mannose-6-phosphate isomerase type 1 family.</text>
</comment>
<evidence type="ECO:0000313" key="15">
    <source>
        <dbReference type="Proteomes" id="UP000092876"/>
    </source>
</evidence>
<dbReference type="Proteomes" id="UP000092876">
    <property type="component" value="Unassembled WGS sequence"/>
</dbReference>
<proteinExistence type="inferred from homology"/>
<dbReference type="PROSITE" id="PS00965">
    <property type="entry name" value="PMI_I_1"/>
    <property type="match status" value="1"/>
</dbReference>